<reference evidence="10 11" key="1">
    <citation type="submission" date="2017-09" db="EMBL/GenBank/DDBJ databases">
        <title>Depth-based differentiation of microbial function through sediment-hosted aquifers and enrichment of novel symbionts in the deep terrestrial subsurface.</title>
        <authorList>
            <person name="Probst A.J."/>
            <person name="Ladd B."/>
            <person name="Jarett J.K."/>
            <person name="Geller-Mcgrath D.E."/>
            <person name="Sieber C.M."/>
            <person name="Emerson J.B."/>
            <person name="Anantharaman K."/>
            <person name="Thomas B.C."/>
            <person name="Malmstrom R."/>
            <person name="Stieglmeier M."/>
            <person name="Klingl A."/>
            <person name="Woyke T."/>
            <person name="Ryan C.M."/>
            <person name="Banfield J.F."/>
        </authorList>
    </citation>
    <scope>NUCLEOTIDE SEQUENCE [LARGE SCALE GENOMIC DNA]</scope>
    <source>
        <strain evidence="10">CG10_big_fil_rev_8_21_14_0_10_31_9</strain>
    </source>
</reference>
<dbReference type="PANTHER" id="PTHR32294:SF0">
    <property type="entry name" value="DNA POLYMERASE III SUBUNIT ALPHA"/>
    <property type="match status" value="1"/>
</dbReference>
<evidence type="ECO:0000256" key="6">
    <source>
        <dbReference type="ARBA" id="ARBA00022705"/>
    </source>
</evidence>
<dbReference type="Gene3D" id="1.10.10.1600">
    <property type="entry name" value="Bacterial DNA polymerase III alpha subunit, thumb domain"/>
    <property type="match status" value="1"/>
</dbReference>
<dbReference type="AlphaFoldDB" id="A0A2H0RCY8"/>
<comment type="caution">
    <text evidence="10">The sequence shown here is derived from an EMBL/GenBank/DDBJ whole genome shotgun (WGS) entry which is preliminary data.</text>
</comment>
<feature type="domain" description="Polymerase/histidinol phosphatase N-terminal" evidence="9">
    <location>
        <begin position="4"/>
        <end position="71"/>
    </location>
</feature>
<keyword evidence="7" id="KW-0239">DNA-directed DNA polymerase</keyword>
<dbReference type="NCBIfam" id="NF004226">
    <property type="entry name" value="PRK05673.1"/>
    <property type="match status" value="1"/>
</dbReference>
<evidence type="ECO:0000313" key="11">
    <source>
        <dbReference type="Proteomes" id="UP000231602"/>
    </source>
</evidence>
<dbReference type="NCBIfam" id="TIGR00594">
    <property type="entry name" value="polc"/>
    <property type="match status" value="1"/>
</dbReference>
<dbReference type="Pfam" id="PF14579">
    <property type="entry name" value="HHH_6"/>
    <property type="match status" value="1"/>
</dbReference>
<evidence type="ECO:0000256" key="7">
    <source>
        <dbReference type="ARBA" id="ARBA00022932"/>
    </source>
</evidence>
<dbReference type="GO" id="GO:0003887">
    <property type="term" value="F:DNA-directed DNA polymerase activity"/>
    <property type="evidence" value="ECO:0007669"/>
    <property type="project" value="UniProtKB-KW"/>
</dbReference>
<dbReference type="EMBL" id="PCXV01000006">
    <property type="protein sequence ID" value="PIR44378.1"/>
    <property type="molecule type" value="Genomic_DNA"/>
</dbReference>
<dbReference type="InterPro" id="IPR011708">
    <property type="entry name" value="DNA_pol3_alpha_NTPase_dom"/>
</dbReference>
<organism evidence="10 11">
    <name type="scientific">Candidatus Wolfebacteria bacterium CG10_big_fil_rev_8_21_14_0_10_31_9</name>
    <dbReference type="NCBI Taxonomy" id="1975070"/>
    <lineage>
        <taxon>Bacteria</taxon>
        <taxon>Candidatus Wolfeibacteriota</taxon>
    </lineage>
</organism>
<gene>
    <name evidence="10" type="ORF">COV23_00175</name>
</gene>
<name>A0A2H0RCY8_9BACT</name>
<proteinExistence type="predicted"/>
<dbReference type="GO" id="GO:0005737">
    <property type="term" value="C:cytoplasm"/>
    <property type="evidence" value="ECO:0007669"/>
    <property type="project" value="UniProtKB-SubCell"/>
</dbReference>
<comment type="subcellular location">
    <subcellularLocation>
        <location evidence="1">Cytoplasm</location>
    </subcellularLocation>
</comment>
<dbReference type="GO" id="GO:0006260">
    <property type="term" value="P:DNA replication"/>
    <property type="evidence" value="ECO:0007669"/>
    <property type="project" value="UniProtKB-KW"/>
</dbReference>
<dbReference type="SUPFAM" id="SSF89550">
    <property type="entry name" value="PHP domain-like"/>
    <property type="match status" value="1"/>
</dbReference>
<evidence type="ECO:0000256" key="1">
    <source>
        <dbReference type="ARBA" id="ARBA00004496"/>
    </source>
</evidence>
<dbReference type="Proteomes" id="UP000231602">
    <property type="component" value="Unassembled WGS sequence"/>
</dbReference>
<evidence type="ECO:0000256" key="8">
    <source>
        <dbReference type="ARBA" id="ARBA00049244"/>
    </source>
</evidence>
<dbReference type="InterPro" id="IPR004805">
    <property type="entry name" value="DnaE2/DnaE/PolC"/>
</dbReference>
<dbReference type="InterPro" id="IPR029460">
    <property type="entry name" value="DNAPol_HHH"/>
</dbReference>
<accession>A0A2H0RCY8</accession>
<evidence type="ECO:0000256" key="2">
    <source>
        <dbReference type="ARBA" id="ARBA00012417"/>
    </source>
</evidence>
<dbReference type="CDD" id="cd04485">
    <property type="entry name" value="DnaE_OBF"/>
    <property type="match status" value="1"/>
</dbReference>
<dbReference type="Gene3D" id="1.10.150.870">
    <property type="match status" value="1"/>
</dbReference>
<dbReference type="EC" id="2.7.7.7" evidence="2"/>
<keyword evidence="4" id="KW-0808">Transferase</keyword>
<evidence type="ECO:0000256" key="5">
    <source>
        <dbReference type="ARBA" id="ARBA00022695"/>
    </source>
</evidence>
<protein>
    <recommendedName>
        <fullName evidence="3">DNA polymerase III subunit alpha</fullName>
        <ecNumber evidence="2">2.7.7.7</ecNumber>
    </recommendedName>
</protein>
<dbReference type="Pfam" id="PF17657">
    <property type="entry name" value="DNA_pol3_finger"/>
    <property type="match status" value="1"/>
</dbReference>
<dbReference type="InterPro" id="IPR040982">
    <property type="entry name" value="DNA_pol3_finger"/>
</dbReference>
<dbReference type="CDD" id="cd12113">
    <property type="entry name" value="PHP_PolIIIA_DnaE3"/>
    <property type="match status" value="1"/>
</dbReference>
<dbReference type="Pfam" id="PF07733">
    <property type="entry name" value="DNA_pol3_alpha"/>
    <property type="match status" value="1"/>
</dbReference>
<dbReference type="InterPro" id="IPR003141">
    <property type="entry name" value="Pol/His_phosphatase_N"/>
</dbReference>
<dbReference type="InterPro" id="IPR004365">
    <property type="entry name" value="NA-bd_OB_tRNA"/>
</dbReference>
<evidence type="ECO:0000256" key="4">
    <source>
        <dbReference type="ARBA" id="ARBA00022679"/>
    </source>
</evidence>
<keyword evidence="5" id="KW-0548">Nucleotidyltransferase</keyword>
<evidence type="ECO:0000259" key="9">
    <source>
        <dbReference type="SMART" id="SM00481"/>
    </source>
</evidence>
<feature type="non-terminal residue" evidence="10">
    <location>
        <position position="1086"/>
    </location>
</feature>
<dbReference type="GO" id="GO:0008408">
    <property type="term" value="F:3'-5' exonuclease activity"/>
    <property type="evidence" value="ECO:0007669"/>
    <property type="project" value="InterPro"/>
</dbReference>
<dbReference type="InterPro" id="IPR041931">
    <property type="entry name" value="DNA_pol3_alpha_thumb_dom"/>
</dbReference>
<dbReference type="InterPro" id="IPR016195">
    <property type="entry name" value="Pol/histidinol_Pase-like"/>
</dbReference>
<evidence type="ECO:0000313" key="10">
    <source>
        <dbReference type="EMBL" id="PIR44378.1"/>
    </source>
</evidence>
<dbReference type="NCBIfam" id="NF005298">
    <property type="entry name" value="PRK06826.1"/>
    <property type="match status" value="1"/>
</dbReference>
<dbReference type="GO" id="GO:0003676">
    <property type="term" value="F:nucleic acid binding"/>
    <property type="evidence" value="ECO:0007669"/>
    <property type="project" value="InterPro"/>
</dbReference>
<dbReference type="Pfam" id="PF02811">
    <property type="entry name" value="PHP"/>
    <property type="match status" value="1"/>
</dbReference>
<keyword evidence="6" id="KW-0235">DNA replication</keyword>
<dbReference type="Pfam" id="PF01336">
    <property type="entry name" value="tRNA_anti-codon"/>
    <property type="match status" value="1"/>
</dbReference>
<evidence type="ECO:0000256" key="3">
    <source>
        <dbReference type="ARBA" id="ARBA00019114"/>
    </source>
</evidence>
<sequence length="1086" mass="122322">MKFIHLHTHSHYSLLDGLAKIGDLINRAKELNMDSLALTDHGNLYGALEFYKKARKAGIKPILGMEAYVSLGSRFEKQLKKDISFNKITDGKERTTKENYHHLTLLVENETGWKNLIKIATLASLEGFYYKPRADKELLKENHNGLIALSGCLGGEIPQLIINDKISEAENVAKEYLEIFGLNNFFLEIWNLPHIKEAGKAVKGIIELGKKLNIPLVATQDIHYARKEDAEFQDILVAVQTGNKINDEGRLTMRDGNFSMRSGEEMAEFFKENPEAIDNTVKIAERCNVELELGRVLLPKFALPEEETSDSYLEKLVQERVHRRYSEINDVVKDRMDYEMRVIKKTGYADYFLIVQDFVIWAKNHGIVVGPGRGSAAGSLVSYVLGITDIDPIKYELLFERFLNPDRIQMPDIDIDFTDARRDEVFSYIREKYGEDSVAQIITFGTMAARAAIRDAGRALGMPYSLCDQISKLIPLNPTQGMKEGWLEESLVNVAELKEIYEKNSDAKKIIDVAKKLEGVVRHASVHACGVVIAPEPLINYLPLQRAPQNENIIISQFEMHAIEDIGLLKIDLLGLKNLTIIEETLRLIKDMTGETVKISEIPLDDEKTFKLLKSGDTTGVFQLESGGIRRYLKELKPTELEDIIAMVALYRPGPIELIPQYIRRKFGKEDVVYIHPKLEPILKQTHGIGVYQEQMMRIARDLAGFTLAEADTLRKAIGKKIKELLNSQREKLISGMIKNGIDEKTAKEIWELFPPFARYGFNRSHAACYAMIAYQTAYLKAQYPIEFATALFNADSSDTERISFLIGEVKKMGIKILAPDINNSFASFTPEGEILSGEFSTLKGAGIRFGLLAIKNVGDNVVEAIIEERQKGGCFEGMENFLKRVTHKDLNKKSLESMIKAGVFDSFEIERGKLLGNIDEILKYSQNLKKNGNGNGNNQTNLFGDGFHSNGHLRLTEATPASKKEKLQWEKELLGLYVSDHPLNDYALKLAANNVSTIKELLEIKEGQGGDSNFRIAGIITNIKKILTKSGRPMLFAKIEDLNDGMEVVVFTDTLSKNPDLWENNNVIIAEGRLSRTNDELKLVC</sequence>
<dbReference type="PANTHER" id="PTHR32294">
    <property type="entry name" value="DNA POLYMERASE III SUBUNIT ALPHA"/>
    <property type="match status" value="1"/>
</dbReference>
<dbReference type="InterPro" id="IPR004013">
    <property type="entry name" value="PHP_dom"/>
</dbReference>
<comment type="catalytic activity">
    <reaction evidence="8">
        <text>DNA(n) + a 2'-deoxyribonucleoside 5'-triphosphate = DNA(n+1) + diphosphate</text>
        <dbReference type="Rhea" id="RHEA:22508"/>
        <dbReference type="Rhea" id="RHEA-COMP:17339"/>
        <dbReference type="Rhea" id="RHEA-COMP:17340"/>
        <dbReference type="ChEBI" id="CHEBI:33019"/>
        <dbReference type="ChEBI" id="CHEBI:61560"/>
        <dbReference type="ChEBI" id="CHEBI:173112"/>
        <dbReference type="EC" id="2.7.7.7"/>
    </reaction>
</comment>
<dbReference type="Gene3D" id="3.20.20.140">
    <property type="entry name" value="Metal-dependent hydrolases"/>
    <property type="match status" value="1"/>
</dbReference>
<dbReference type="SMART" id="SM00481">
    <property type="entry name" value="POLIIIAc"/>
    <property type="match status" value="1"/>
</dbReference>